<dbReference type="STRING" id="1458425.SRAA_2255"/>
<evidence type="ECO:0000313" key="2">
    <source>
        <dbReference type="EMBL" id="BAO82109.1"/>
    </source>
</evidence>
<proteinExistence type="predicted"/>
<dbReference type="RefSeq" id="WP_082040049.1">
    <property type="nucleotide sequence ID" value="NZ_AP014568.1"/>
</dbReference>
<dbReference type="Pfam" id="PF13116">
    <property type="entry name" value="YhdP"/>
    <property type="match status" value="1"/>
</dbReference>
<dbReference type="OrthoDB" id="8521382at2"/>
<dbReference type="PANTHER" id="PTHR38690">
    <property type="entry name" value="PROTEASE-RELATED"/>
    <property type="match status" value="1"/>
</dbReference>
<dbReference type="PANTHER" id="PTHR38690:SF1">
    <property type="entry name" value="PROTEASE"/>
    <property type="match status" value="1"/>
</dbReference>
<gene>
    <name evidence="2" type="ORF">SRAA_2255</name>
</gene>
<dbReference type="NCBIfam" id="TIGR02099">
    <property type="entry name" value="YhdP family protein"/>
    <property type="match status" value="1"/>
</dbReference>
<dbReference type="HOGENOM" id="CLU_003522_4_0_4"/>
<accession>A0A060NT75</accession>
<dbReference type="EMBL" id="AP014568">
    <property type="protein sequence ID" value="BAO82109.1"/>
    <property type="molecule type" value="Genomic_DNA"/>
</dbReference>
<dbReference type="Proteomes" id="UP000067461">
    <property type="component" value="Chromosome"/>
</dbReference>
<sequence length="1393" mass="150910">MLDKPNPPTSPRWLHWQAGLLRALLWLLAVAWLLLGLSWAALHWVIVPRVDEWRPALERIASDRLGVKVEIGSLQANSSGPVPSLHLSDVVLRDAYGGEALRLPSVRAAISLHSLWRLGFDQLIVERPVLDLRRRADGRLLLGGIDLGDLQHQGAGSPLADWLLAQTELAILQGTLRWHDDTRPGTGPLVLTGIDWVARHSGRAHQFRLDASPPPAWGQRFSVQAQFTRPWWQTGASPWRQWSGTLYADLPWMDLQHLEHYADAPGWLGVQVQQGQGAVRLWLDWQQGALQQASADLGLQRVQLQWPQVAQPFELQQLQTRLELQHEGLQTTLSTHGLGFRTAAGLVWPGGNVRYQHTRSDGTAPAGFALQGQQLDAQVLSQLALQLPLPEPVHHWLRETAPSGLVEQIALQWSAAPAKADAGAGTGAGAPAATWSASGRLRNASLRAGAAPPVYRHAGGWDVHTPGRPGVRGAQLDFSLSPSGGQAELRLENGQLDLPGVFEQAQVDLDLLQAGFQWQVNAEGIRVEAPRVRLRNADLEAELQLVWRSADPTLSPARSRFPGLLELQGRLLRADAARVYRYLPLNVGVDARRYLRHAIVSGRISEAQLHTSGDLWEFPYARPGSGQFGVTAQLRDVVLDYAPAHVLPPGSPPWPGLQVAQARLQIDRTRLQLDQVQAHVRQWPQLELVQAQAEIGDLMARQPQFDLQARLRGPAADALAFVERSPLRQLTGAALAQAVASGPIELDLGLQMPLHDTDATRVQGQLRLAGNELRLAPEIPPLQALHATLDFTERGFDIPAGRAQMLGGPLRFSGRMAHEQGAPVLHLRGQGQATALGLAQGDPWPWLAPLGRAGSGSAAYQAELRIGPEGTTVQVTSDLQGLALQLPAPLDKRADAVLPLRLRIEPLAGAARGATRDELHFALGAGPAPLLHLHYQREHRGGATRVLRGSVALRSAPPALPASGVLAALDLGEFDADAWAHLYAAPVATPVATPVPTTAPARPGAPTLDDSRIYWPTQGRLQAARLTQGGRTFHELSLSGSHERDTWRMAVQARELAGQVSYRAGSAQTGGQVHARLSRLDLSMPAAGRVEQALPQPAVVPAIDLVVERFRLGGRDLGRLELQAVNRQAEQAARERVNEWRLNALRLSTPEATLEASGNWVASGNGQALRRTALRLELDIRDAGALLTRLGQAQTIRGGQGRIEGHLGWLGSPLVFDAPSLSGELQLDMGRGQFLRAEPGAAKLLGVLSLQALPRRLMLDFRDVFSEGFAFDFVRGNVTIAQGVARSNNLQMKGVNAAVLMEGSADIVRETQDLRVVVVPELNADTVSLVATLINPITGLGAFLAQFLLRQPLQQAATREFHITGPWADPVVTPVQRQPAAAQPNPNPATGAH</sequence>
<dbReference type="InterPro" id="IPR011836">
    <property type="entry name" value="YhdP"/>
</dbReference>
<evidence type="ECO:0000313" key="3">
    <source>
        <dbReference type="Proteomes" id="UP000067461"/>
    </source>
</evidence>
<dbReference type="InterPro" id="IPR025263">
    <property type="entry name" value="YhdP_central"/>
</dbReference>
<dbReference type="KEGG" id="cbaa:SRAA_2255"/>
<name>A0A060NT75_9BURK</name>
<keyword evidence="3" id="KW-1185">Reference proteome</keyword>
<feature type="domain" description="YhdP central" evidence="1">
    <location>
        <begin position="20"/>
        <end position="1372"/>
    </location>
</feature>
<organism evidence="2 3">
    <name type="scientific">Serpentinimonas raichei</name>
    <dbReference type="NCBI Taxonomy" id="1458425"/>
    <lineage>
        <taxon>Bacteria</taxon>
        <taxon>Pseudomonadati</taxon>
        <taxon>Pseudomonadota</taxon>
        <taxon>Betaproteobacteria</taxon>
        <taxon>Burkholderiales</taxon>
        <taxon>Comamonadaceae</taxon>
        <taxon>Serpentinimonas</taxon>
    </lineage>
</organism>
<reference evidence="2 3" key="1">
    <citation type="journal article" date="2014" name="Nat. Commun.">
        <title>Physiological and genomic features of highly alkaliphilic hydrogen-utilizing Betaproteobacteria from a continental serpentinizing site.</title>
        <authorList>
            <person name="Suzuki S."/>
            <person name="Kuenen J.G."/>
            <person name="Schipper K."/>
            <person name="van der Velde S."/>
            <person name="Ishii S."/>
            <person name="Wu A."/>
            <person name="Sorokin D.Y."/>
            <person name="Tenney A."/>
            <person name="Meng X.Y."/>
            <person name="Morrill P.L."/>
            <person name="Kamagata Y."/>
            <person name="Muyzer G."/>
            <person name="Nealson K.H."/>
        </authorList>
    </citation>
    <scope>NUCLEOTIDE SEQUENCE [LARGE SCALE GENOMIC DNA]</scope>
    <source>
        <strain evidence="2 3">A1</strain>
    </source>
</reference>
<protein>
    <submittedName>
        <fullName evidence="2">Predicted membrane protein</fullName>
    </submittedName>
</protein>
<evidence type="ECO:0000259" key="1">
    <source>
        <dbReference type="Pfam" id="PF13116"/>
    </source>
</evidence>